<accession>A0A7K1J4F6</accession>
<dbReference type="SUPFAM" id="SSF53613">
    <property type="entry name" value="Ribokinase-like"/>
    <property type="match status" value="1"/>
</dbReference>
<comment type="caution">
    <text evidence="4">The sequence shown here is derived from an EMBL/GenBank/DDBJ whole genome shotgun (WGS) entry which is preliminary data.</text>
</comment>
<organism evidence="4 5">
    <name type="scientific">Bifidobacterium canis</name>
    <dbReference type="NCBI Taxonomy" id="2610880"/>
    <lineage>
        <taxon>Bacteria</taxon>
        <taxon>Bacillati</taxon>
        <taxon>Actinomycetota</taxon>
        <taxon>Actinomycetes</taxon>
        <taxon>Bifidobacteriales</taxon>
        <taxon>Bifidobacteriaceae</taxon>
        <taxon>Bifidobacterium</taxon>
    </lineage>
</organism>
<reference evidence="4 5" key="1">
    <citation type="submission" date="2019-09" db="EMBL/GenBank/DDBJ databases">
        <title>Bifidobacterium canis sp. nov., isolated from the digestive tract of German Shepherd dog puppy.</title>
        <authorList>
            <person name="Bunesova V."/>
        </authorList>
    </citation>
    <scope>NUCLEOTIDE SEQUENCE [LARGE SCALE GENOMIC DNA]</scope>
    <source>
        <strain evidence="4 5">GSD1FS</strain>
    </source>
</reference>
<dbReference type="GO" id="GO:0005829">
    <property type="term" value="C:cytosol"/>
    <property type="evidence" value="ECO:0007669"/>
    <property type="project" value="TreeGrafter"/>
</dbReference>
<proteinExistence type="predicted"/>
<dbReference type="PANTHER" id="PTHR10584">
    <property type="entry name" value="SUGAR KINASE"/>
    <property type="match status" value="1"/>
</dbReference>
<dbReference type="InterPro" id="IPR011611">
    <property type="entry name" value="PfkB_dom"/>
</dbReference>
<keyword evidence="1" id="KW-0808">Transferase</keyword>
<dbReference type="PANTHER" id="PTHR10584:SF166">
    <property type="entry name" value="RIBOKINASE"/>
    <property type="match status" value="1"/>
</dbReference>
<dbReference type="EMBL" id="WNLP01000003">
    <property type="protein sequence ID" value="MUH59538.1"/>
    <property type="molecule type" value="Genomic_DNA"/>
</dbReference>
<dbReference type="Gene3D" id="3.40.1190.20">
    <property type="match status" value="1"/>
</dbReference>
<evidence type="ECO:0000256" key="1">
    <source>
        <dbReference type="ARBA" id="ARBA00022679"/>
    </source>
</evidence>
<evidence type="ECO:0000313" key="4">
    <source>
        <dbReference type="EMBL" id="MUH59538.1"/>
    </source>
</evidence>
<protein>
    <submittedName>
        <fullName evidence="4">Sugar kinase</fullName>
    </submittedName>
</protein>
<dbReference type="Proteomes" id="UP000487882">
    <property type="component" value="Unassembled WGS sequence"/>
</dbReference>
<dbReference type="RefSeq" id="WP_155588514.1">
    <property type="nucleotide sequence ID" value="NZ_WNLP01000003.1"/>
</dbReference>
<name>A0A7K1J4F6_9BIFI</name>
<dbReference type="GO" id="GO:0016301">
    <property type="term" value="F:kinase activity"/>
    <property type="evidence" value="ECO:0007669"/>
    <property type="project" value="UniProtKB-KW"/>
</dbReference>
<evidence type="ECO:0000259" key="3">
    <source>
        <dbReference type="Pfam" id="PF00294"/>
    </source>
</evidence>
<keyword evidence="2 4" id="KW-0418">Kinase</keyword>
<sequence length="380" mass="41065">MLSDILHSIQAHRDHEPTVISLGQIWVDVMIKVPQFPVPGSFISAESYSRSVNGSFAVLEAASRMGAHTELASVLGTGPWSDMIRTALAHANIRHTGLTNKTVDNGSRLVINDGEQRSFISAPGAEVHTDEKTFEHVHPKTGDVVHINGASLMNNGATAVAEFISRPECAVAMRDFQIVFNPTSMVSTVNERLFEDLVLLHPIWSLNRQQGRAIADRLGIELDESASMRVDGGFDESMSNLCDSLAEVLRAPVVLRAGSRGAWLREHGKQTEHIDGFETKATHIRSAGPTHTGALCALLANGWNLESAVQIANAAASLAISKNINGVPQCPTFDEAAELVKKALAELNAEENNLNNYYSFSSPAPRRSALHSHSIVSSPE</sequence>
<dbReference type="AlphaFoldDB" id="A0A7K1J4F6"/>
<dbReference type="Pfam" id="PF00294">
    <property type="entry name" value="PfkB"/>
    <property type="match status" value="1"/>
</dbReference>
<gene>
    <name evidence="4" type="ORF">GSD1FS_0867</name>
</gene>
<evidence type="ECO:0000313" key="5">
    <source>
        <dbReference type="Proteomes" id="UP000487882"/>
    </source>
</evidence>
<feature type="domain" description="Carbohydrate kinase PfkB" evidence="3">
    <location>
        <begin position="20"/>
        <end position="322"/>
    </location>
</feature>
<evidence type="ECO:0000256" key="2">
    <source>
        <dbReference type="ARBA" id="ARBA00022777"/>
    </source>
</evidence>
<dbReference type="InterPro" id="IPR029056">
    <property type="entry name" value="Ribokinase-like"/>
</dbReference>
<keyword evidence="5" id="KW-1185">Reference proteome</keyword>